<evidence type="ECO:0000256" key="6">
    <source>
        <dbReference type="ARBA" id="ARBA00022840"/>
    </source>
</evidence>
<proteinExistence type="inferred from homology"/>
<dbReference type="GO" id="GO:0016887">
    <property type="term" value="F:ATP hydrolysis activity"/>
    <property type="evidence" value="ECO:0007669"/>
    <property type="project" value="InterPro"/>
</dbReference>
<evidence type="ECO:0000259" key="11">
    <source>
        <dbReference type="PROSITE" id="PS50893"/>
    </source>
</evidence>
<keyword evidence="7 10" id="KW-1133">Transmembrane helix</keyword>
<sequence>MDHELSNIEAQVKQSSEHENVGNFKKVNHPITLKFEDVVYGVKSDGRGRFFLLNKKSVKPDEKLILKGVSGIVCAGEILAMLGPSGSGKTTLLTALGGRLGGGGLGGSITYNTELYSSAIKRNIGFVSQDDILYPHLTVTETIVYTALLRLPNTMSKQEKISHAHGVITQLGLTTCKDVIIGGSMLKGISGGEKKRVSIGQEMIINPRLLLLDEPTSGLDSTTAQKIVSTLWDFANGGRTIVMSIHQPSSRLFYMFHKVLLLSEGNSLYYGKSENAMDYFASIGFAPSVAMNPSDFLLDLANGVSENESSDDTDEIKRTLVSAYKSDLEEIVKAELKGIDRCPQVIFDGKKQYKKWPTSWWEQFWVLLMRGLKERKHESFSNLKFVEVIIVALLAAFLWWKSDINHLQDQTSLFFFSATYWGFVPILEAIFAFPTEKLMLEKERSSGMYKLSSFFLARITSDLPMELALPTVFVFVTYFMGGLKRSLGSFLYYLFSQLLGVLVSQGLGLALGAALMDLKAATVLGMVIMNSSVLTGGYYVQNAPTSIAWLKYLSLTWHTYKLLLGSQYKIGETYPCQSSGDSNNETCLIDNFPTIKPVGLGGQLSSALALVIMMVGYRLIAYISLMRIGITKK</sequence>
<dbReference type="InterPro" id="IPR003439">
    <property type="entry name" value="ABC_transporter-like_ATP-bd"/>
</dbReference>
<keyword evidence="4 10" id="KW-0812">Transmembrane</keyword>
<dbReference type="Proteomes" id="UP001454036">
    <property type="component" value="Unassembled WGS sequence"/>
</dbReference>
<evidence type="ECO:0000256" key="10">
    <source>
        <dbReference type="SAM" id="Phobius"/>
    </source>
</evidence>
<dbReference type="Pfam" id="PF00005">
    <property type="entry name" value="ABC_tran"/>
    <property type="match status" value="1"/>
</dbReference>
<evidence type="ECO:0000256" key="8">
    <source>
        <dbReference type="ARBA" id="ARBA00023136"/>
    </source>
</evidence>
<keyword evidence="6 12" id="KW-0067">ATP-binding</keyword>
<dbReference type="SUPFAM" id="SSF52540">
    <property type="entry name" value="P-loop containing nucleoside triphosphate hydrolases"/>
    <property type="match status" value="1"/>
</dbReference>
<dbReference type="PANTHER" id="PTHR48041">
    <property type="entry name" value="ABC TRANSPORTER G FAMILY MEMBER 28"/>
    <property type="match status" value="1"/>
</dbReference>
<comment type="caution">
    <text evidence="12">The sequence shown here is derived from an EMBL/GenBank/DDBJ whole genome shotgun (WGS) entry which is preliminary data.</text>
</comment>
<feature type="transmembrane region" description="Helical" evidence="10">
    <location>
        <begin position="490"/>
        <end position="513"/>
    </location>
</feature>
<dbReference type="PROSITE" id="PS00211">
    <property type="entry name" value="ABC_TRANSPORTER_1"/>
    <property type="match status" value="1"/>
</dbReference>
<dbReference type="InterPro" id="IPR027417">
    <property type="entry name" value="P-loop_NTPase"/>
</dbReference>
<name>A0AAV3NKJ0_LITER</name>
<dbReference type="Pfam" id="PF01061">
    <property type="entry name" value="ABC2_membrane"/>
    <property type="match status" value="1"/>
</dbReference>
<dbReference type="SMART" id="SM00382">
    <property type="entry name" value="AAA"/>
    <property type="match status" value="1"/>
</dbReference>
<dbReference type="InterPro" id="IPR050352">
    <property type="entry name" value="ABCG_transporters"/>
</dbReference>
<feature type="transmembrane region" description="Helical" evidence="10">
    <location>
        <begin position="412"/>
        <end position="434"/>
    </location>
</feature>
<evidence type="ECO:0000256" key="5">
    <source>
        <dbReference type="ARBA" id="ARBA00022741"/>
    </source>
</evidence>
<keyword evidence="8 10" id="KW-0472">Membrane</keyword>
<evidence type="ECO:0000256" key="9">
    <source>
        <dbReference type="SAM" id="MobiDB-lite"/>
    </source>
</evidence>
<evidence type="ECO:0000313" key="12">
    <source>
        <dbReference type="EMBL" id="GAA0139845.1"/>
    </source>
</evidence>
<comment type="similarity">
    <text evidence="2">Belongs to the ABC transporter superfamily. ABCG family. Eye pigment precursor importer (TC 3.A.1.204) subfamily.</text>
</comment>
<feature type="domain" description="ABC transporter" evidence="11">
    <location>
        <begin position="33"/>
        <end position="289"/>
    </location>
</feature>
<evidence type="ECO:0000256" key="1">
    <source>
        <dbReference type="ARBA" id="ARBA00004141"/>
    </source>
</evidence>
<protein>
    <submittedName>
        <fullName evidence="12">ATP-binding cassette</fullName>
    </submittedName>
</protein>
<evidence type="ECO:0000313" key="13">
    <source>
        <dbReference type="Proteomes" id="UP001454036"/>
    </source>
</evidence>
<dbReference type="PANTHER" id="PTHR48041:SF22">
    <property type="entry name" value="ABC TRANSPORTER G FAMILY MEMBER 9"/>
    <property type="match status" value="1"/>
</dbReference>
<evidence type="ECO:0000256" key="7">
    <source>
        <dbReference type="ARBA" id="ARBA00022989"/>
    </source>
</evidence>
<evidence type="ECO:0000256" key="4">
    <source>
        <dbReference type="ARBA" id="ARBA00022692"/>
    </source>
</evidence>
<dbReference type="InterPro" id="IPR043926">
    <property type="entry name" value="ABCG_dom"/>
</dbReference>
<feature type="transmembrane region" description="Helical" evidence="10">
    <location>
        <begin position="604"/>
        <end position="625"/>
    </location>
</feature>
<evidence type="ECO:0000256" key="3">
    <source>
        <dbReference type="ARBA" id="ARBA00022448"/>
    </source>
</evidence>
<dbReference type="InterPro" id="IPR003593">
    <property type="entry name" value="AAA+_ATPase"/>
</dbReference>
<evidence type="ECO:0000256" key="2">
    <source>
        <dbReference type="ARBA" id="ARBA00005814"/>
    </source>
</evidence>
<dbReference type="FunFam" id="3.40.50.300:FF:000337">
    <property type="entry name" value="ABC transporter G family member 22"/>
    <property type="match status" value="1"/>
</dbReference>
<dbReference type="PROSITE" id="PS50893">
    <property type="entry name" value="ABC_TRANSPORTER_2"/>
    <property type="match status" value="1"/>
</dbReference>
<organism evidence="12 13">
    <name type="scientific">Lithospermum erythrorhizon</name>
    <name type="common">Purple gromwell</name>
    <name type="synonym">Lithospermum officinale var. erythrorhizon</name>
    <dbReference type="NCBI Taxonomy" id="34254"/>
    <lineage>
        <taxon>Eukaryota</taxon>
        <taxon>Viridiplantae</taxon>
        <taxon>Streptophyta</taxon>
        <taxon>Embryophyta</taxon>
        <taxon>Tracheophyta</taxon>
        <taxon>Spermatophyta</taxon>
        <taxon>Magnoliopsida</taxon>
        <taxon>eudicotyledons</taxon>
        <taxon>Gunneridae</taxon>
        <taxon>Pentapetalae</taxon>
        <taxon>asterids</taxon>
        <taxon>lamiids</taxon>
        <taxon>Boraginales</taxon>
        <taxon>Boraginaceae</taxon>
        <taxon>Boraginoideae</taxon>
        <taxon>Lithospermeae</taxon>
        <taxon>Lithospermum</taxon>
    </lineage>
</organism>
<dbReference type="GO" id="GO:0140359">
    <property type="term" value="F:ABC-type transporter activity"/>
    <property type="evidence" value="ECO:0007669"/>
    <property type="project" value="InterPro"/>
</dbReference>
<dbReference type="AlphaFoldDB" id="A0AAV3NKJ0"/>
<keyword evidence="3" id="KW-0813">Transport</keyword>
<comment type="subcellular location">
    <subcellularLocation>
        <location evidence="1">Membrane</location>
        <topology evidence="1">Multi-pass membrane protein</topology>
    </subcellularLocation>
</comment>
<feature type="transmembrane region" description="Helical" evidence="10">
    <location>
        <begin position="455"/>
        <end position="478"/>
    </location>
</feature>
<gene>
    <name evidence="12" type="ORF">LIER_01314</name>
</gene>
<dbReference type="GO" id="GO:0005886">
    <property type="term" value="C:plasma membrane"/>
    <property type="evidence" value="ECO:0007669"/>
    <property type="project" value="TreeGrafter"/>
</dbReference>
<accession>A0AAV3NKJ0</accession>
<feature type="transmembrane region" description="Helical" evidence="10">
    <location>
        <begin position="383"/>
        <end position="400"/>
    </location>
</feature>
<keyword evidence="13" id="KW-1185">Reference proteome</keyword>
<dbReference type="InterPro" id="IPR017871">
    <property type="entry name" value="ABC_transporter-like_CS"/>
</dbReference>
<dbReference type="EMBL" id="BAABME010000124">
    <property type="protein sequence ID" value="GAA0139845.1"/>
    <property type="molecule type" value="Genomic_DNA"/>
</dbReference>
<dbReference type="InterPro" id="IPR013525">
    <property type="entry name" value="ABC2_TM"/>
</dbReference>
<keyword evidence="5" id="KW-0547">Nucleotide-binding</keyword>
<dbReference type="GO" id="GO:0005524">
    <property type="term" value="F:ATP binding"/>
    <property type="evidence" value="ECO:0007669"/>
    <property type="project" value="UniProtKB-KW"/>
</dbReference>
<dbReference type="Pfam" id="PF19055">
    <property type="entry name" value="ABC2_membrane_7"/>
    <property type="match status" value="1"/>
</dbReference>
<reference evidence="12 13" key="1">
    <citation type="submission" date="2024-01" db="EMBL/GenBank/DDBJ databases">
        <title>The complete chloroplast genome sequence of Lithospermum erythrorhizon: insights into the phylogenetic relationship among Boraginaceae species and the maternal lineages of purple gromwells.</title>
        <authorList>
            <person name="Okada T."/>
            <person name="Watanabe K."/>
        </authorList>
    </citation>
    <scope>NUCLEOTIDE SEQUENCE [LARGE SCALE GENOMIC DNA]</scope>
</reference>
<feature type="transmembrane region" description="Helical" evidence="10">
    <location>
        <begin position="520"/>
        <end position="540"/>
    </location>
</feature>
<dbReference type="Gene3D" id="3.40.50.300">
    <property type="entry name" value="P-loop containing nucleotide triphosphate hydrolases"/>
    <property type="match status" value="1"/>
</dbReference>
<feature type="region of interest" description="Disordered" evidence="9">
    <location>
        <begin position="1"/>
        <end position="21"/>
    </location>
</feature>